<dbReference type="Proteomes" id="UP000182229">
    <property type="component" value="Unassembled WGS sequence"/>
</dbReference>
<dbReference type="EMBL" id="MPIN01000003">
    <property type="protein sequence ID" value="OJH40226.1"/>
    <property type="molecule type" value="Genomic_DNA"/>
</dbReference>
<evidence type="ECO:0000313" key="1">
    <source>
        <dbReference type="EMBL" id="OJH40226.1"/>
    </source>
</evidence>
<evidence type="ECO:0000313" key="2">
    <source>
        <dbReference type="Proteomes" id="UP000182229"/>
    </source>
</evidence>
<gene>
    <name evidence="1" type="ORF">BON30_14365</name>
</gene>
<dbReference type="AlphaFoldDB" id="A0A1L9BDD1"/>
<reference evidence="1 2" key="2">
    <citation type="submission" date="2016-12" db="EMBL/GenBank/DDBJ databases">
        <title>Draft Genome Sequence of Cystobacter ferrugineus Strain Cbfe23.</title>
        <authorList>
            <person name="Akbar S."/>
            <person name="Dowd S.E."/>
            <person name="Stevens D.C."/>
        </authorList>
    </citation>
    <scope>NUCLEOTIDE SEQUENCE [LARGE SCALE GENOMIC DNA]</scope>
    <source>
        <strain evidence="1 2">Cbfe23</strain>
    </source>
</reference>
<keyword evidence="2" id="KW-1185">Reference proteome</keyword>
<name>A0A1L9BDD1_9BACT</name>
<reference evidence="2" key="1">
    <citation type="submission" date="2016-11" db="EMBL/GenBank/DDBJ databases">
        <authorList>
            <person name="Shukria A."/>
            <person name="Stevens D.C."/>
        </authorList>
    </citation>
    <scope>NUCLEOTIDE SEQUENCE [LARGE SCALE GENOMIC DNA]</scope>
    <source>
        <strain evidence="2">Cbfe23</strain>
    </source>
</reference>
<dbReference type="OrthoDB" id="9927552at2"/>
<protein>
    <submittedName>
        <fullName evidence="1">Uncharacterized protein</fullName>
    </submittedName>
</protein>
<sequence length="102" mass="11639">MAGVQEERRDALSARGSTEDEVRALVSRSRDLLELFFALRQNFALVASLSVEQRRRLLPTFGDSEPPWNMEGVWSWDTSHVIVHQGGGRDGLQLVGRQHWEH</sequence>
<organism evidence="1 2">
    <name type="scientific">Cystobacter ferrugineus</name>
    <dbReference type="NCBI Taxonomy" id="83449"/>
    <lineage>
        <taxon>Bacteria</taxon>
        <taxon>Pseudomonadati</taxon>
        <taxon>Myxococcota</taxon>
        <taxon>Myxococcia</taxon>
        <taxon>Myxococcales</taxon>
        <taxon>Cystobacterineae</taxon>
        <taxon>Archangiaceae</taxon>
        <taxon>Cystobacter</taxon>
    </lineage>
</organism>
<proteinExistence type="predicted"/>
<dbReference type="RefSeq" id="WP_071898859.1">
    <property type="nucleotide sequence ID" value="NZ_MPIN01000003.1"/>
</dbReference>
<accession>A0A1L9BDD1</accession>
<comment type="caution">
    <text evidence="1">The sequence shown here is derived from an EMBL/GenBank/DDBJ whole genome shotgun (WGS) entry which is preliminary data.</text>
</comment>